<dbReference type="Pfam" id="PF02683">
    <property type="entry name" value="DsbD_TM"/>
    <property type="match status" value="1"/>
</dbReference>
<evidence type="ECO:0000256" key="4">
    <source>
        <dbReference type="ARBA" id="ARBA00022748"/>
    </source>
</evidence>
<dbReference type="GO" id="GO:0045454">
    <property type="term" value="P:cell redox homeostasis"/>
    <property type="evidence" value="ECO:0007669"/>
    <property type="project" value="TreeGrafter"/>
</dbReference>
<feature type="transmembrane region" description="Helical" evidence="7">
    <location>
        <begin position="370"/>
        <end position="398"/>
    </location>
</feature>
<dbReference type="OrthoDB" id="9811036at2"/>
<sequence length="627" mass="66578">MWRSRSPAAIRPTCNGLKTLLALSLAITAVLTTIPGARAATHGGPLAAFKAFFSHRQKPFLKRSQAYRLTLSAPGTNELLAHFRIARGYYLYRNKIRFTLASPRYGVTLGPVAMPPASVEKNRVLGTLLIYKKSFTLPLPLTGAHPNQRLIVRAHYQGCAIAGICYPPVTHTLVVRLPGQTAALNAAHEAPAARAPMAPRTPGPAAGTWFWAIVSAFGIGLLLTFTPCVLPMIPILSGMLVGRGQERLTKRQGAGLSVAYVLGTATTYAGAGALAGATGQQLQAYFENAWGIGLLSLLFVLMALSLFDLYTLQMPGFIQSRIAARSAGVNRRSLAGAYMLGLVSALVVGACVSPLLVSALAVAISSHSAGLGAAIMFSMALGMGVVLVALGIGAGYLLPKAGPWMDTVKYAFGVLLLGVAIYLLGLLPAVPVLLLWGILLIIVGVYLGGGRLEPGASGFRKLRAGLGVVLLVWGVLALVGGLQGNRDPLHPLTFRSAGVTRAGTHALTFRKVTSLAALDQALARAARLNEPALVDFSASWCVDCTRLRRETFPDPRVQRALRGFMLIEADVTENTPATRAMKRRFGVLGPPAILFFSAQGRPLRQKDFYGYKGPRALARLAHEVKSI</sequence>
<feature type="transmembrane region" description="Helical" evidence="7">
    <location>
        <begin position="209"/>
        <end position="233"/>
    </location>
</feature>
<feature type="transmembrane region" description="Helical" evidence="7">
    <location>
        <begin position="333"/>
        <end position="364"/>
    </location>
</feature>
<dbReference type="SUPFAM" id="SSF52833">
    <property type="entry name" value="Thioredoxin-like"/>
    <property type="match status" value="1"/>
</dbReference>
<dbReference type="Pfam" id="PF11412">
    <property type="entry name" value="DsbD_N"/>
    <property type="match status" value="1"/>
</dbReference>
<dbReference type="Gene3D" id="3.40.30.10">
    <property type="entry name" value="Glutaredoxin"/>
    <property type="match status" value="1"/>
</dbReference>
<feature type="transmembrane region" description="Helical" evidence="7">
    <location>
        <begin position="410"/>
        <end position="427"/>
    </location>
</feature>
<dbReference type="InterPro" id="IPR028250">
    <property type="entry name" value="DsbDN"/>
</dbReference>
<dbReference type="InterPro" id="IPR013766">
    <property type="entry name" value="Thioredoxin_domain"/>
</dbReference>
<keyword evidence="4" id="KW-0201">Cytochrome c-type biogenesis</keyword>
<comment type="subcellular location">
    <subcellularLocation>
        <location evidence="1">Cell membrane</location>
        <topology evidence="1">Multi-pass membrane protein</topology>
    </subcellularLocation>
</comment>
<evidence type="ECO:0000313" key="9">
    <source>
        <dbReference type="EMBL" id="RCN58313.1"/>
    </source>
</evidence>
<keyword evidence="6 7" id="KW-0472">Membrane</keyword>
<evidence type="ECO:0000256" key="6">
    <source>
        <dbReference type="ARBA" id="ARBA00023136"/>
    </source>
</evidence>
<evidence type="ECO:0000256" key="1">
    <source>
        <dbReference type="ARBA" id="ARBA00004651"/>
    </source>
</evidence>
<gene>
    <name evidence="9" type="ORF">C4900_00490</name>
</gene>
<accession>A0A368HFY7</accession>
<dbReference type="EMBL" id="PSYR01000001">
    <property type="protein sequence ID" value="RCN58313.1"/>
    <property type="molecule type" value="Genomic_DNA"/>
</dbReference>
<evidence type="ECO:0000256" key="2">
    <source>
        <dbReference type="ARBA" id="ARBA00022475"/>
    </source>
</evidence>
<dbReference type="InterPro" id="IPR036929">
    <property type="entry name" value="DsbDN_sf"/>
</dbReference>
<dbReference type="GO" id="GO:0015035">
    <property type="term" value="F:protein-disulfide reductase activity"/>
    <property type="evidence" value="ECO:0007669"/>
    <property type="project" value="TreeGrafter"/>
</dbReference>
<dbReference type="PANTHER" id="PTHR32234:SF0">
    <property type="entry name" value="THIOL:DISULFIDE INTERCHANGE PROTEIN DSBD"/>
    <property type="match status" value="1"/>
</dbReference>
<dbReference type="AlphaFoldDB" id="A0A368HFY7"/>
<evidence type="ECO:0000313" key="10">
    <source>
        <dbReference type="Proteomes" id="UP000253250"/>
    </source>
</evidence>
<dbReference type="GO" id="GO:0005886">
    <property type="term" value="C:plasma membrane"/>
    <property type="evidence" value="ECO:0007669"/>
    <property type="project" value="UniProtKB-SubCell"/>
</dbReference>
<dbReference type="PROSITE" id="PS51352">
    <property type="entry name" value="THIOREDOXIN_2"/>
    <property type="match status" value="1"/>
</dbReference>
<feature type="transmembrane region" description="Helical" evidence="7">
    <location>
        <begin position="289"/>
        <end position="312"/>
    </location>
</feature>
<feature type="domain" description="Thioredoxin" evidence="8">
    <location>
        <begin position="483"/>
        <end position="627"/>
    </location>
</feature>
<dbReference type="SUPFAM" id="SSF74863">
    <property type="entry name" value="Thiol:disulfide interchange protein DsbD, N-terminal domain (DsbD-alpha)"/>
    <property type="match status" value="1"/>
</dbReference>
<protein>
    <submittedName>
        <fullName evidence="9">Protein-disulfide reductase DsbD</fullName>
    </submittedName>
</protein>
<evidence type="ECO:0000256" key="7">
    <source>
        <dbReference type="SAM" id="Phobius"/>
    </source>
</evidence>
<keyword evidence="3 7" id="KW-0812">Transmembrane</keyword>
<evidence type="ECO:0000256" key="5">
    <source>
        <dbReference type="ARBA" id="ARBA00022989"/>
    </source>
</evidence>
<dbReference type="InterPro" id="IPR036249">
    <property type="entry name" value="Thioredoxin-like_sf"/>
</dbReference>
<dbReference type="Proteomes" id="UP000253250">
    <property type="component" value="Unassembled WGS sequence"/>
</dbReference>
<reference evidence="9 10" key="1">
    <citation type="submission" date="2018-02" db="EMBL/GenBank/DDBJ databases">
        <title>Insights into the biology of acidophilic members of the Acidiferrobacteraceae family derived from comparative genomic analyses.</title>
        <authorList>
            <person name="Issotta F."/>
            <person name="Thyssen C."/>
            <person name="Mena C."/>
            <person name="Moya A."/>
            <person name="Bellenberg S."/>
            <person name="Sproer C."/>
            <person name="Covarrubias P.C."/>
            <person name="Sand W."/>
            <person name="Quatrini R."/>
            <person name="Vera M."/>
        </authorList>
    </citation>
    <scope>NUCLEOTIDE SEQUENCE [LARGE SCALE GENOMIC DNA]</scope>
    <source>
        <strain evidence="10">m-1</strain>
    </source>
</reference>
<keyword evidence="10" id="KW-1185">Reference proteome</keyword>
<proteinExistence type="predicted"/>
<organism evidence="9 10">
    <name type="scientific">Acidiferrobacter thiooxydans</name>
    <dbReference type="NCBI Taxonomy" id="163359"/>
    <lineage>
        <taxon>Bacteria</taxon>
        <taxon>Pseudomonadati</taxon>
        <taxon>Pseudomonadota</taxon>
        <taxon>Gammaproteobacteria</taxon>
        <taxon>Acidiferrobacterales</taxon>
        <taxon>Acidiferrobacteraceae</taxon>
        <taxon>Acidiferrobacter</taxon>
    </lineage>
</organism>
<evidence type="ECO:0000256" key="3">
    <source>
        <dbReference type="ARBA" id="ARBA00022692"/>
    </source>
</evidence>
<feature type="transmembrane region" description="Helical" evidence="7">
    <location>
        <begin position="433"/>
        <end position="452"/>
    </location>
</feature>
<dbReference type="NCBIfam" id="NF001419">
    <property type="entry name" value="PRK00293.1"/>
    <property type="match status" value="1"/>
</dbReference>
<evidence type="ECO:0000259" key="8">
    <source>
        <dbReference type="PROSITE" id="PS51352"/>
    </source>
</evidence>
<keyword evidence="5 7" id="KW-1133">Transmembrane helix</keyword>
<dbReference type="Gene3D" id="2.60.40.1250">
    <property type="entry name" value="Thiol:disulfide interchange protein DsbD, N-terminal domain"/>
    <property type="match status" value="1"/>
</dbReference>
<name>A0A368HFY7_9GAMM</name>
<feature type="transmembrane region" description="Helical" evidence="7">
    <location>
        <begin position="464"/>
        <end position="482"/>
    </location>
</feature>
<dbReference type="GO" id="GO:0017004">
    <property type="term" value="P:cytochrome complex assembly"/>
    <property type="evidence" value="ECO:0007669"/>
    <property type="project" value="UniProtKB-KW"/>
</dbReference>
<dbReference type="InterPro" id="IPR003834">
    <property type="entry name" value="Cyt_c_assmbl_TM_dom"/>
</dbReference>
<dbReference type="PANTHER" id="PTHR32234">
    <property type="entry name" value="THIOL:DISULFIDE INTERCHANGE PROTEIN DSBD"/>
    <property type="match status" value="1"/>
</dbReference>
<feature type="transmembrane region" description="Helical" evidence="7">
    <location>
        <begin position="254"/>
        <end position="277"/>
    </location>
</feature>
<keyword evidence="2" id="KW-1003">Cell membrane</keyword>
<comment type="caution">
    <text evidence="9">The sequence shown here is derived from an EMBL/GenBank/DDBJ whole genome shotgun (WGS) entry which is preliminary data.</text>
</comment>
<dbReference type="Pfam" id="PF13899">
    <property type="entry name" value="Thioredoxin_7"/>
    <property type="match status" value="1"/>
</dbReference>